<dbReference type="GO" id="GO:0005886">
    <property type="term" value="C:plasma membrane"/>
    <property type="evidence" value="ECO:0007669"/>
    <property type="project" value="UniProtKB-SubCell"/>
</dbReference>
<keyword evidence="7" id="KW-0325">Glycoprotein</keyword>
<dbReference type="PANTHER" id="PTHR19433:SF111">
    <property type="entry name" value="T CELL RECEPTOR ALPHA VARIABLE 4"/>
    <property type="match status" value="1"/>
</dbReference>
<feature type="transmembrane region" description="Helical" evidence="8">
    <location>
        <begin position="144"/>
        <end position="166"/>
    </location>
</feature>
<accession>A0A3Q2WSB2</accession>
<dbReference type="PANTHER" id="PTHR19433">
    <property type="entry name" value="T-CELL RECEPTOR ALPHA CHAIN V REGION-RELATED"/>
    <property type="match status" value="1"/>
</dbReference>
<evidence type="ECO:0000256" key="4">
    <source>
        <dbReference type="ARBA" id="ARBA00022859"/>
    </source>
</evidence>
<feature type="chain" id="PRO_5018726418" evidence="9">
    <location>
        <begin position="19"/>
        <end position="225"/>
    </location>
</feature>
<evidence type="ECO:0000259" key="10">
    <source>
        <dbReference type="SMART" id="SM00409"/>
    </source>
</evidence>
<keyword evidence="8" id="KW-0812">Transmembrane</keyword>
<dbReference type="SMART" id="SM00409">
    <property type="entry name" value="IG"/>
    <property type="match status" value="1"/>
</dbReference>
<evidence type="ECO:0000256" key="2">
    <source>
        <dbReference type="ARBA" id="ARBA00022475"/>
    </source>
</evidence>
<keyword evidence="6" id="KW-1015">Disulfide bond</keyword>
<protein>
    <submittedName>
        <fullName evidence="11">Uncharacterized LOC102298228</fullName>
    </submittedName>
</protein>
<evidence type="ECO:0000256" key="1">
    <source>
        <dbReference type="ARBA" id="ARBA00004236"/>
    </source>
</evidence>
<evidence type="ECO:0000256" key="9">
    <source>
        <dbReference type="SAM" id="SignalP"/>
    </source>
</evidence>
<dbReference type="Gene3D" id="2.60.40.10">
    <property type="entry name" value="Immunoglobulins"/>
    <property type="match status" value="1"/>
</dbReference>
<evidence type="ECO:0000256" key="7">
    <source>
        <dbReference type="ARBA" id="ARBA00023180"/>
    </source>
</evidence>
<proteinExistence type="predicted"/>
<dbReference type="Ensembl" id="ENSHBUT00000018007.1">
    <property type="protein sequence ID" value="ENSHBUP00000028650.1"/>
    <property type="gene ID" value="ENSHBUG00000012570.1"/>
</dbReference>
<dbReference type="GeneTree" id="ENSGT01120000276201"/>
<organism evidence="11 12">
    <name type="scientific">Haplochromis burtoni</name>
    <name type="common">Burton's mouthbrooder</name>
    <name type="synonym">Chromis burtoni</name>
    <dbReference type="NCBI Taxonomy" id="8153"/>
    <lineage>
        <taxon>Eukaryota</taxon>
        <taxon>Metazoa</taxon>
        <taxon>Chordata</taxon>
        <taxon>Craniata</taxon>
        <taxon>Vertebrata</taxon>
        <taxon>Euteleostomi</taxon>
        <taxon>Actinopterygii</taxon>
        <taxon>Neopterygii</taxon>
        <taxon>Teleostei</taxon>
        <taxon>Neoteleostei</taxon>
        <taxon>Acanthomorphata</taxon>
        <taxon>Ovalentaria</taxon>
        <taxon>Cichlomorphae</taxon>
        <taxon>Cichliformes</taxon>
        <taxon>Cichlidae</taxon>
        <taxon>African cichlids</taxon>
        <taxon>Pseudocrenilabrinae</taxon>
        <taxon>Haplochromini</taxon>
        <taxon>Haplochromis</taxon>
    </lineage>
</organism>
<dbReference type="InterPro" id="IPR036179">
    <property type="entry name" value="Ig-like_dom_sf"/>
</dbReference>
<dbReference type="InterPro" id="IPR013783">
    <property type="entry name" value="Ig-like_fold"/>
</dbReference>
<dbReference type="InterPro" id="IPR003599">
    <property type="entry name" value="Ig_sub"/>
</dbReference>
<dbReference type="OMA" id="DRVTYPM"/>
<evidence type="ECO:0000256" key="3">
    <source>
        <dbReference type="ARBA" id="ARBA00022729"/>
    </source>
</evidence>
<name>A0A3Q2WSB2_HAPBU</name>
<dbReference type="STRING" id="8153.ENSHBUP00000028650"/>
<keyword evidence="3 9" id="KW-0732">Signal</keyword>
<keyword evidence="8" id="KW-1133">Transmembrane helix</keyword>
<dbReference type="GO" id="GO:0002376">
    <property type="term" value="P:immune system process"/>
    <property type="evidence" value="ECO:0007669"/>
    <property type="project" value="UniProtKB-KW"/>
</dbReference>
<keyword evidence="5 8" id="KW-0472">Membrane</keyword>
<dbReference type="AlphaFoldDB" id="A0A3Q2WSB2"/>
<evidence type="ECO:0000313" key="12">
    <source>
        <dbReference type="Proteomes" id="UP000264840"/>
    </source>
</evidence>
<comment type="subcellular location">
    <subcellularLocation>
        <location evidence="1">Cell membrane</location>
    </subcellularLocation>
</comment>
<feature type="domain" description="Immunoglobulin" evidence="10">
    <location>
        <begin position="19"/>
        <end position="124"/>
    </location>
</feature>
<reference evidence="11" key="2">
    <citation type="submission" date="2025-09" db="UniProtKB">
        <authorList>
            <consortium name="Ensembl"/>
        </authorList>
    </citation>
    <scope>IDENTIFICATION</scope>
</reference>
<evidence type="ECO:0000313" key="11">
    <source>
        <dbReference type="Ensembl" id="ENSHBUP00000028650.1"/>
    </source>
</evidence>
<dbReference type="Pfam" id="PF07686">
    <property type="entry name" value="V-set"/>
    <property type="match status" value="1"/>
</dbReference>
<keyword evidence="4" id="KW-0391">Immunity</keyword>
<dbReference type="SUPFAM" id="SSF48726">
    <property type="entry name" value="Immunoglobulin"/>
    <property type="match status" value="1"/>
</dbReference>
<feature type="signal peptide" evidence="9">
    <location>
        <begin position="1"/>
        <end position="18"/>
    </location>
</feature>
<dbReference type="InterPro" id="IPR052051">
    <property type="entry name" value="TCR_complex_component"/>
</dbReference>
<sequence length="225" mass="25049">MRSFILITALSLCSLSSEFQIVQVQPGEEVTLRCSKISGNLVATGWFRVINKTKPSCISSVIESCSEPSFCYGFKNGLFEMSSNVTSVFLKIKQVNISDAGLYFCGFYTSAHTVFSSATELRIQRGGSNDTEDFKTERPDRVTYPMSIMLGVVTALLTIVVVILVLKIRKLQTAAHDELQPERSTNLSPDDLNYAALSFQTKAKRSWRPATQRELEPHVVYAATR</sequence>
<evidence type="ECO:0000256" key="5">
    <source>
        <dbReference type="ARBA" id="ARBA00023136"/>
    </source>
</evidence>
<evidence type="ECO:0000256" key="8">
    <source>
        <dbReference type="SAM" id="Phobius"/>
    </source>
</evidence>
<evidence type="ECO:0000256" key="6">
    <source>
        <dbReference type="ARBA" id="ARBA00023157"/>
    </source>
</evidence>
<reference evidence="11" key="1">
    <citation type="submission" date="2025-08" db="UniProtKB">
        <authorList>
            <consortium name="Ensembl"/>
        </authorList>
    </citation>
    <scope>IDENTIFICATION</scope>
</reference>
<dbReference type="InterPro" id="IPR013106">
    <property type="entry name" value="Ig_V-set"/>
</dbReference>
<keyword evidence="12" id="KW-1185">Reference proteome</keyword>
<dbReference type="Proteomes" id="UP000264840">
    <property type="component" value="Unplaced"/>
</dbReference>
<keyword evidence="2" id="KW-1003">Cell membrane</keyword>
<dbReference type="GO" id="GO:0009617">
    <property type="term" value="P:response to bacterium"/>
    <property type="evidence" value="ECO:0007669"/>
    <property type="project" value="TreeGrafter"/>
</dbReference>